<dbReference type="PROSITE" id="PS50297">
    <property type="entry name" value="ANK_REP_REGION"/>
    <property type="match status" value="1"/>
</dbReference>
<dbReference type="InterPro" id="IPR036770">
    <property type="entry name" value="Ankyrin_rpt-contain_sf"/>
</dbReference>
<gene>
    <name evidence="4" type="ORF">CGXH109_LOCUS59784</name>
</gene>
<dbReference type="PROSITE" id="PS50088">
    <property type="entry name" value="ANK_REPEAT"/>
    <property type="match status" value="1"/>
</dbReference>
<comment type="caution">
    <text evidence="4">The sequence shown here is derived from an EMBL/GenBank/DDBJ whole genome shotgun (WGS) entry which is preliminary data.</text>
</comment>
<feature type="domain" description="Nephrocystin 3-like N-terminal" evidence="3">
    <location>
        <begin position="16"/>
        <end position="71"/>
    </location>
</feature>
<evidence type="ECO:0000313" key="4">
    <source>
        <dbReference type="EMBL" id="CAI0646899.1"/>
    </source>
</evidence>
<proteinExistence type="predicted"/>
<dbReference type="Gene3D" id="1.25.40.20">
    <property type="entry name" value="Ankyrin repeat-containing domain"/>
    <property type="match status" value="2"/>
</dbReference>
<feature type="repeat" description="ANK" evidence="2">
    <location>
        <begin position="566"/>
        <end position="598"/>
    </location>
</feature>
<dbReference type="AlphaFoldDB" id="A0A9W4RSM9"/>
<keyword evidence="2" id="KW-0040">ANK repeat</keyword>
<accession>A0A9W4RSM9</accession>
<dbReference type="SMART" id="SM00248">
    <property type="entry name" value="ANK"/>
    <property type="match status" value="6"/>
</dbReference>
<dbReference type="Proteomes" id="UP001152533">
    <property type="component" value="Unassembled WGS sequence"/>
</dbReference>
<evidence type="ECO:0000256" key="2">
    <source>
        <dbReference type="PROSITE-ProRule" id="PRU00023"/>
    </source>
</evidence>
<dbReference type="Pfam" id="PF24883">
    <property type="entry name" value="NPHP3_N"/>
    <property type="match status" value="1"/>
</dbReference>
<dbReference type="InterPro" id="IPR056884">
    <property type="entry name" value="NPHP3-like_N"/>
</dbReference>
<keyword evidence="1" id="KW-0677">Repeat</keyword>
<dbReference type="PANTHER" id="PTHR10039">
    <property type="entry name" value="AMELOGENIN"/>
    <property type="match status" value="1"/>
</dbReference>
<reference evidence="4" key="1">
    <citation type="submission" date="2022-08" db="EMBL/GenBank/DDBJ databases">
        <authorList>
            <person name="Giroux E."/>
            <person name="Giroux E."/>
        </authorList>
    </citation>
    <scope>NUCLEOTIDE SEQUENCE</scope>
    <source>
        <strain evidence="4">H1091258</strain>
    </source>
</reference>
<evidence type="ECO:0000256" key="1">
    <source>
        <dbReference type="ARBA" id="ARBA00022737"/>
    </source>
</evidence>
<dbReference type="PANTHER" id="PTHR10039:SF15">
    <property type="entry name" value="NACHT DOMAIN-CONTAINING PROTEIN"/>
    <property type="match status" value="1"/>
</dbReference>
<protein>
    <recommendedName>
        <fullName evidence="3">Nephrocystin 3-like N-terminal domain-containing protein</fullName>
    </recommendedName>
</protein>
<dbReference type="SUPFAM" id="SSF48403">
    <property type="entry name" value="Ankyrin repeat"/>
    <property type="match status" value="1"/>
</dbReference>
<name>A0A9W4RSM9_9PEZI</name>
<evidence type="ECO:0000313" key="5">
    <source>
        <dbReference type="Proteomes" id="UP001152533"/>
    </source>
</evidence>
<dbReference type="EMBL" id="CAMGZC010000373">
    <property type="protein sequence ID" value="CAI0646899.1"/>
    <property type="molecule type" value="Genomic_DNA"/>
</dbReference>
<dbReference type="Pfam" id="PF12796">
    <property type="entry name" value="Ank_2"/>
    <property type="match status" value="2"/>
</dbReference>
<organism evidence="4 5">
    <name type="scientific">Colletotrichum noveboracense</name>
    <dbReference type="NCBI Taxonomy" id="2664923"/>
    <lineage>
        <taxon>Eukaryota</taxon>
        <taxon>Fungi</taxon>
        <taxon>Dikarya</taxon>
        <taxon>Ascomycota</taxon>
        <taxon>Pezizomycotina</taxon>
        <taxon>Sordariomycetes</taxon>
        <taxon>Hypocreomycetidae</taxon>
        <taxon>Glomerellales</taxon>
        <taxon>Glomerellaceae</taxon>
        <taxon>Colletotrichum</taxon>
        <taxon>Colletotrichum gloeosporioides species complex</taxon>
    </lineage>
</organism>
<evidence type="ECO:0000259" key="3">
    <source>
        <dbReference type="Pfam" id="PF24883"/>
    </source>
</evidence>
<keyword evidence="5" id="KW-1185">Reference proteome</keyword>
<sequence>MELFHSRQRGSHTIGTADAVRMLLDMAKSQRSLYIVLDALDECNQGRRRKLLQVVHQLAQCQSIKLLITSRRHTPDIEASLGTYPQISIQAHDTDLKIYMQHLISEKDEYEIIDEDFANRIINQIITRANGTFLPVVLQLGTILRKNTRGHMEDALGSISDDLAKVFEETMARIDLLPKDHCQLAKRVLAWLVHAKADLTSDELGDALSVSESIKMGYTSWSTRYRPVSKMMINCCQGLVIIAPATERLSLAHYTVQEYFEKHADRLFPGAKEDIDSTCLSYLLYKDFESGPYSAHEDVYRRVTQHAFVYYAASHWGKHVAETEKSHAVAQLLSRFLQQRTSTAAAYQIRGYVQMYKYEYWAPDECMSVTPLHIASRYGLKATLQGLLRTDYINDINLGTVRVKSTPVILAASGADPETLSLLLGNGANPFIRNRYGDALDCACEAGESQNVRLLVKFGMIPDAYPEKERQPAILCTMDHDHLDTFRTLVELAADPVNPRTNSLSVSDPDLLQLLFHHAVECGAYGIINWLLGNKQDYHRVEWLMRSHYHYPPDIDYQFNLDSATMGGPALHLAILNEDVEMVRLLVSWGANTHARDAGGITALTYAAESGISALADIVGTDLQGRGTDSEQTSSRR</sequence>
<dbReference type="InterPro" id="IPR002110">
    <property type="entry name" value="Ankyrin_rpt"/>
</dbReference>